<dbReference type="Proteomes" id="UP000195918">
    <property type="component" value="Unassembled WGS sequence"/>
</dbReference>
<evidence type="ECO:0000313" key="2">
    <source>
        <dbReference type="EMBL" id="SLM87069.1"/>
    </source>
</evidence>
<dbReference type="RefSeq" id="WP_086952688.1">
    <property type="nucleotide sequence ID" value="NZ_FWFD01000019.1"/>
</dbReference>
<keyword evidence="1" id="KW-0472">Membrane</keyword>
<evidence type="ECO:0000256" key="1">
    <source>
        <dbReference type="SAM" id="Phobius"/>
    </source>
</evidence>
<protein>
    <recommendedName>
        <fullName evidence="4">Lipoprotein</fullName>
    </recommendedName>
</protein>
<gene>
    <name evidence="2" type="ORF">FM121_13305</name>
</gene>
<keyword evidence="1" id="KW-0812">Transmembrane</keyword>
<keyword evidence="3" id="KW-1185">Reference proteome</keyword>
<proteinExistence type="predicted"/>
<evidence type="ECO:0000313" key="3">
    <source>
        <dbReference type="Proteomes" id="UP000195918"/>
    </source>
</evidence>
<reference evidence="3" key="1">
    <citation type="submission" date="2017-02" db="EMBL/GenBank/DDBJ databases">
        <authorList>
            <person name="Dridi B."/>
        </authorList>
    </citation>
    <scope>NUCLEOTIDE SEQUENCE [LARGE SCALE GENOMIC DNA]</scope>
    <source>
        <strain evidence="3">bH819</strain>
    </source>
</reference>
<dbReference type="EMBL" id="FWFD01000019">
    <property type="protein sequence ID" value="SLM87069.1"/>
    <property type="molecule type" value="Genomic_DNA"/>
</dbReference>
<organism evidence="2 3">
    <name type="scientific">Vagococcus fluvialis bH819</name>
    <dbReference type="NCBI Taxonomy" id="1255619"/>
    <lineage>
        <taxon>Bacteria</taxon>
        <taxon>Bacillati</taxon>
        <taxon>Bacillota</taxon>
        <taxon>Bacilli</taxon>
        <taxon>Lactobacillales</taxon>
        <taxon>Enterococcaceae</taxon>
        <taxon>Vagococcus</taxon>
    </lineage>
</organism>
<keyword evidence="1" id="KW-1133">Transmembrane helix</keyword>
<dbReference type="PROSITE" id="PS51257">
    <property type="entry name" value="PROKAR_LIPOPROTEIN"/>
    <property type="match status" value="1"/>
</dbReference>
<accession>A0A1X6WS44</accession>
<sequence length="129" mass="13940">MGQKKKVKIGLVFLMSIILSVVLVGCGSSEKSLEKKLLEGTATWQAVVSDGEGFKITFFEDGNASVLEDGGSVSDEGKYAIKGNSIQFLGEDDEVLNSIEDVKTQKNTVNGMMVNKNSDEKKSVIMTQK</sequence>
<feature type="transmembrane region" description="Helical" evidence="1">
    <location>
        <begin position="7"/>
        <end position="25"/>
    </location>
</feature>
<name>A0A1X6WS44_9ENTE</name>
<evidence type="ECO:0008006" key="4">
    <source>
        <dbReference type="Google" id="ProtNLM"/>
    </source>
</evidence>
<dbReference type="AlphaFoldDB" id="A0A1X6WS44"/>